<evidence type="ECO:0000313" key="2">
    <source>
        <dbReference type="Proteomes" id="UP001050691"/>
    </source>
</evidence>
<sequence>MHPQCLSFLCRCINASAEQIWNSVHGPDSDYSEYFEGLPPVNGLLDELEYYDNRFSDSHDFHYCISQMTLKKGGEKTYDLWDDPDSMKELQWLLARPTVFPVVSPLSPTIALGSSPSQAPCMKVFNVLELFDIITDYIVGPDIPQLAEKLETFDCIVGQDVSQTQLASELQANDSDAFTPSCIIQTTKTIFALLQVNKSLYTTFLRHRQNIFLRIAWMHGWMLPFTPRDWKNWPNGIFHNGSVLKVGHNQDWRTYLLTFLRKEDVHVRNRWRFHKMAVQFGRGQSMAEFCWRSQVGDVDFRPDVKKAPEPWCWEME</sequence>
<dbReference type="Proteomes" id="UP001050691">
    <property type="component" value="Unassembled WGS sequence"/>
</dbReference>
<dbReference type="EMBL" id="BPWL01000007">
    <property type="protein sequence ID" value="GJJ12756.1"/>
    <property type="molecule type" value="Genomic_DNA"/>
</dbReference>
<comment type="caution">
    <text evidence="1">The sequence shown here is derived from an EMBL/GenBank/DDBJ whole genome shotgun (WGS) entry which is preliminary data.</text>
</comment>
<protein>
    <submittedName>
        <fullName evidence="1">Uncharacterized protein</fullName>
    </submittedName>
</protein>
<keyword evidence="2" id="KW-1185">Reference proteome</keyword>
<name>A0AAV5AJY0_9AGAM</name>
<reference evidence="1" key="1">
    <citation type="submission" date="2021-10" db="EMBL/GenBank/DDBJ databases">
        <title>De novo Genome Assembly of Clathrus columnatus (Basidiomycota, Fungi) Using Illumina and Nanopore Sequence Data.</title>
        <authorList>
            <person name="Ogiso-Tanaka E."/>
            <person name="Itagaki H."/>
            <person name="Hosoya T."/>
            <person name="Hosaka K."/>
        </authorList>
    </citation>
    <scope>NUCLEOTIDE SEQUENCE</scope>
    <source>
        <strain evidence="1">MO-923</strain>
    </source>
</reference>
<evidence type="ECO:0000313" key="1">
    <source>
        <dbReference type="EMBL" id="GJJ12756.1"/>
    </source>
</evidence>
<dbReference type="AlphaFoldDB" id="A0AAV5AJY0"/>
<accession>A0AAV5AJY0</accession>
<organism evidence="1 2">
    <name type="scientific">Clathrus columnatus</name>
    <dbReference type="NCBI Taxonomy" id="1419009"/>
    <lineage>
        <taxon>Eukaryota</taxon>
        <taxon>Fungi</taxon>
        <taxon>Dikarya</taxon>
        <taxon>Basidiomycota</taxon>
        <taxon>Agaricomycotina</taxon>
        <taxon>Agaricomycetes</taxon>
        <taxon>Phallomycetidae</taxon>
        <taxon>Phallales</taxon>
        <taxon>Clathraceae</taxon>
        <taxon>Clathrus</taxon>
    </lineage>
</organism>
<proteinExistence type="predicted"/>
<gene>
    <name evidence="1" type="ORF">Clacol_007001</name>
</gene>